<proteinExistence type="predicted"/>
<name>A0AAV5TC08_9BILA</name>
<evidence type="ECO:0000313" key="3">
    <source>
        <dbReference type="Proteomes" id="UP001432027"/>
    </source>
</evidence>
<evidence type="ECO:0000313" key="2">
    <source>
        <dbReference type="EMBL" id="GMS90343.1"/>
    </source>
</evidence>
<accession>A0AAV5TC08</accession>
<dbReference type="EMBL" id="BTSX01000003">
    <property type="protein sequence ID" value="GMS90343.1"/>
    <property type="molecule type" value="Genomic_DNA"/>
</dbReference>
<feature type="region of interest" description="Disordered" evidence="1">
    <location>
        <begin position="1"/>
        <end position="59"/>
    </location>
</feature>
<evidence type="ECO:0000256" key="1">
    <source>
        <dbReference type="SAM" id="MobiDB-lite"/>
    </source>
</evidence>
<feature type="non-terminal residue" evidence="2">
    <location>
        <position position="1"/>
    </location>
</feature>
<protein>
    <submittedName>
        <fullName evidence="2">Uncharacterized protein</fullName>
    </submittedName>
</protein>
<dbReference type="Proteomes" id="UP001432027">
    <property type="component" value="Unassembled WGS sequence"/>
</dbReference>
<reference evidence="2" key="1">
    <citation type="submission" date="2023-10" db="EMBL/GenBank/DDBJ databases">
        <title>Genome assembly of Pristionchus species.</title>
        <authorList>
            <person name="Yoshida K."/>
            <person name="Sommer R.J."/>
        </authorList>
    </citation>
    <scope>NUCLEOTIDE SEQUENCE</scope>
    <source>
        <strain evidence="2">RS0144</strain>
    </source>
</reference>
<comment type="caution">
    <text evidence="2">The sequence shown here is derived from an EMBL/GenBank/DDBJ whole genome shotgun (WGS) entry which is preliminary data.</text>
</comment>
<sequence>EEDDSDEEEEYSDEEDEEEEEYSDEEEREEEEEEEDDDDNDGEKECEDEEYEEAREEEEFDQRITFYEEKSYSSDCIRRISKNASIGYLTIVLTGSKKFHREIYNLIKEFDIGELNLGFESFRHQMLKEMMVDSFFLDLTKACKIIYLYDCEKITSEALYQVYQHMIDESTKLRRFSTIEICKEKVIAFLSLIEITYRDGRFFTNRDVQVYAYENVFGSVVEYSLFDEYLLITVNFGTGCFSLELHETRESLEKAKTGYGLLRIDINPE</sequence>
<dbReference type="AlphaFoldDB" id="A0AAV5TC08"/>
<keyword evidence="3" id="KW-1185">Reference proteome</keyword>
<organism evidence="2 3">
    <name type="scientific">Pristionchus entomophagus</name>
    <dbReference type="NCBI Taxonomy" id="358040"/>
    <lineage>
        <taxon>Eukaryota</taxon>
        <taxon>Metazoa</taxon>
        <taxon>Ecdysozoa</taxon>
        <taxon>Nematoda</taxon>
        <taxon>Chromadorea</taxon>
        <taxon>Rhabditida</taxon>
        <taxon>Rhabditina</taxon>
        <taxon>Diplogasteromorpha</taxon>
        <taxon>Diplogasteroidea</taxon>
        <taxon>Neodiplogasteridae</taxon>
        <taxon>Pristionchus</taxon>
    </lineage>
</organism>
<gene>
    <name evidence="2" type="ORF">PENTCL1PPCAC_12518</name>
</gene>